<dbReference type="RefSeq" id="WP_119431517.1">
    <property type="nucleotide sequence ID" value="NZ_QWGE01000002.1"/>
</dbReference>
<dbReference type="EMBL" id="QWGE01000002">
    <property type="protein sequence ID" value="RIJ41771.1"/>
    <property type="molecule type" value="Genomic_DNA"/>
</dbReference>
<keyword evidence="4 7" id="KW-0812">Transmembrane</keyword>
<keyword evidence="5 7" id="KW-1133">Transmembrane helix</keyword>
<dbReference type="GO" id="GO:0008324">
    <property type="term" value="F:monoatomic cation transmembrane transporter activity"/>
    <property type="evidence" value="ECO:0007669"/>
    <property type="project" value="InterPro"/>
</dbReference>
<evidence type="ECO:0000313" key="9">
    <source>
        <dbReference type="Proteomes" id="UP000266005"/>
    </source>
</evidence>
<dbReference type="InterPro" id="IPR002758">
    <property type="entry name" value="Cation_antiport_E"/>
</dbReference>
<evidence type="ECO:0000313" key="8">
    <source>
        <dbReference type="EMBL" id="RIJ41771.1"/>
    </source>
</evidence>
<gene>
    <name evidence="8" type="ORF">D1627_07055</name>
</gene>
<keyword evidence="3" id="KW-1003">Cell membrane</keyword>
<comment type="subcellular location">
    <subcellularLocation>
        <location evidence="1">Cell membrane</location>
        <topology evidence="1">Multi-pass membrane protein</topology>
    </subcellularLocation>
</comment>
<dbReference type="Proteomes" id="UP000266005">
    <property type="component" value="Unassembled WGS sequence"/>
</dbReference>
<dbReference type="PANTHER" id="PTHR34584:SF1">
    <property type="entry name" value="NA(+)_H(+) ANTIPORTER SUBUNIT E1"/>
    <property type="match status" value="1"/>
</dbReference>
<dbReference type="Pfam" id="PF01899">
    <property type="entry name" value="MNHE"/>
    <property type="match status" value="1"/>
</dbReference>
<keyword evidence="9" id="KW-1185">Reference proteome</keyword>
<comment type="caution">
    <text evidence="8">The sequence shown here is derived from an EMBL/GenBank/DDBJ whole genome shotgun (WGS) entry which is preliminary data.</text>
</comment>
<dbReference type="AlphaFoldDB" id="A0A399SF45"/>
<evidence type="ECO:0000256" key="7">
    <source>
        <dbReference type="SAM" id="Phobius"/>
    </source>
</evidence>
<dbReference type="PANTHER" id="PTHR34584">
    <property type="entry name" value="NA(+)/H(+) ANTIPORTER SUBUNIT E1"/>
    <property type="match status" value="1"/>
</dbReference>
<evidence type="ECO:0000256" key="6">
    <source>
        <dbReference type="ARBA" id="ARBA00023136"/>
    </source>
</evidence>
<sequence>MRLFALHSAIAFVVIYLLFKQGYVPMPYTATNAIWLYGMLFFCLWLSTYFYRKTYFAKLPKFFVFVFVFIRYLLVANIKVAYDIVTPHYYMRPTILAIPLKAKTDLEITLLANIITLTPGTLSIDVSKDRKVLYVHALYVKNNDVDRIKRSIQNNIERRILELTA</sequence>
<evidence type="ECO:0000256" key="5">
    <source>
        <dbReference type="ARBA" id="ARBA00022989"/>
    </source>
</evidence>
<evidence type="ECO:0000256" key="4">
    <source>
        <dbReference type="ARBA" id="ARBA00022692"/>
    </source>
</evidence>
<accession>A0A399SF45</accession>
<keyword evidence="6 7" id="KW-0472">Membrane</keyword>
<feature type="transmembrane region" description="Helical" evidence="7">
    <location>
        <begin position="30"/>
        <end position="50"/>
    </location>
</feature>
<name>A0A399SF45_9BACT</name>
<evidence type="ECO:0000256" key="3">
    <source>
        <dbReference type="ARBA" id="ARBA00022475"/>
    </source>
</evidence>
<dbReference type="GO" id="GO:0005886">
    <property type="term" value="C:plasma membrane"/>
    <property type="evidence" value="ECO:0007669"/>
    <property type="project" value="UniProtKB-SubCell"/>
</dbReference>
<organism evidence="8 9">
    <name type="scientific">Pontibacter oryzae</name>
    <dbReference type="NCBI Taxonomy" id="2304593"/>
    <lineage>
        <taxon>Bacteria</taxon>
        <taxon>Pseudomonadati</taxon>
        <taxon>Bacteroidota</taxon>
        <taxon>Cytophagia</taxon>
        <taxon>Cytophagales</taxon>
        <taxon>Hymenobacteraceae</taxon>
        <taxon>Pontibacter</taxon>
    </lineage>
</organism>
<evidence type="ECO:0000256" key="2">
    <source>
        <dbReference type="ARBA" id="ARBA00006228"/>
    </source>
</evidence>
<feature type="transmembrane region" description="Helical" evidence="7">
    <location>
        <begin position="62"/>
        <end position="82"/>
    </location>
</feature>
<protein>
    <submittedName>
        <fullName evidence="8">Cation:proton antiporter</fullName>
    </submittedName>
</protein>
<comment type="similarity">
    <text evidence="2">Belongs to the CPA3 antiporters (TC 2.A.63) subunit E family.</text>
</comment>
<reference evidence="9" key="1">
    <citation type="submission" date="2018-08" db="EMBL/GenBank/DDBJ databases">
        <title>Mucilaginibacter sp. MYSH2.</title>
        <authorList>
            <person name="Seo T."/>
        </authorList>
    </citation>
    <scope>NUCLEOTIDE SEQUENCE [LARGE SCALE GENOMIC DNA]</scope>
    <source>
        <strain evidence="9">KIRAN</strain>
    </source>
</reference>
<proteinExistence type="inferred from homology"/>
<dbReference type="OrthoDB" id="9800498at2"/>
<evidence type="ECO:0000256" key="1">
    <source>
        <dbReference type="ARBA" id="ARBA00004651"/>
    </source>
</evidence>